<protein>
    <submittedName>
        <fullName evidence="1">DUF6146 family protein</fullName>
    </submittedName>
</protein>
<keyword evidence="2" id="KW-1185">Reference proteome</keyword>
<proteinExistence type="predicted"/>
<gene>
    <name evidence="1" type="ORF">ACFSRZ_15460</name>
</gene>
<accession>A0ABW5LWP5</accession>
<dbReference type="EMBL" id="JBHULH010000012">
    <property type="protein sequence ID" value="MFD2568772.1"/>
    <property type="molecule type" value="Genomic_DNA"/>
</dbReference>
<dbReference type="PROSITE" id="PS51257">
    <property type="entry name" value="PROKAR_LIPOPROTEIN"/>
    <property type="match status" value="1"/>
</dbReference>
<sequence length="148" mass="17499">MRHLHKFIGIFIVAIIVYACSSPADSLQKKKEKEKPVVIANDSLEYEVIIFDVGFSNFLASRAKPRGFYTKTYMETWNQIYVMNWNMRAQNPLRFNQSIYGNIINYDSKIDYGFEVNYKLFNYFQFAQQKYNMRLDGGTGRPVRIRSF</sequence>
<dbReference type="Proteomes" id="UP001597508">
    <property type="component" value="Unassembled WGS sequence"/>
</dbReference>
<evidence type="ECO:0000313" key="2">
    <source>
        <dbReference type="Proteomes" id="UP001597508"/>
    </source>
</evidence>
<dbReference type="RefSeq" id="WP_379667479.1">
    <property type="nucleotide sequence ID" value="NZ_JBHULH010000012.1"/>
</dbReference>
<organism evidence="1 2">
    <name type="scientific">Pseudotenacibaculum haliotis</name>
    <dbReference type="NCBI Taxonomy" id="1862138"/>
    <lineage>
        <taxon>Bacteria</taxon>
        <taxon>Pseudomonadati</taxon>
        <taxon>Bacteroidota</taxon>
        <taxon>Flavobacteriia</taxon>
        <taxon>Flavobacteriales</taxon>
        <taxon>Flavobacteriaceae</taxon>
        <taxon>Pseudotenacibaculum</taxon>
    </lineage>
</organism>
<dbReference type="InterPro" id="IPR046144">
    <property type="entry name" value="DUF6146"/>
</dbReference>
<evidence type="ECO:0000313" key="1">
    <source>
        <dbReference type="EMBL" id="MFD2568772.1"/>
    </source>
</evidence>
<dbReference type="Pfam" id="PF19643">
    <property type="entry name" value="DUF6146"/>
    <property type="match status" value="1"/>
</dbReference>
<comment type="caution">
    <text evidence="1">The sequence shown here is derived from an EMBL/GenBank/DDBJ whole genome shotgun (WGS) entry which is preliminary data.</text>
</comment>
<name>A0ABW5LWP5_9FLAO</name>
<reference evidence="2" key="1">
    <citation type="journal article" date="2019" name="Int. J. Syst. Evol. Microbiol.">
        <title>The Global Catalogue of Microorganisms (GCM) 10K type strain sequencing project: providing services to taxonomists for standard genome sequencing and annotation.</title>
        <authorList>
            <consortium name="The Broad Institute Genomics Platform"/>
            <consortium name="The Broad Institute Genome Sequencing Center for Infectious Disease"/>
            <person name="Wu L."/>
            <person name="Ma J."/>
        </authorList>
    </citation>
    <scope>NUCLEOTIDE SEQUENCE [LARGE SCALE GENOMIC DNA]</scope>
    <source>
        <strain evidence="2">KCTC 52127</strain>
    </source>
</reference>